<feature type="compositionally biased region" description="Polar residues" evidence="16">
    <location>
        <begin position="143"/>
        <end position="165"/>
    </location>
</feature>
<dbReference type="FunFam" id="3.30.160.60:FF:000863">
    <property type="entry name" value="fez family zinc finger protein 2"/>
    <property type="match status" value="1"/>
</dbReference>
<reference evidence="19" key="1">
    <citation type="submission" date="2011-05" db="EMBL/GenBank/DDBJ databases">
        <authorList>
            <person name="Richards S.R."/>
            <person name="Qu J."/>
            <person name="Jiang H."/>
            <person name="Jhangiani S.N."/>
            <person name="Agravi P."/>
            <person name="Goodspeed R."/>
            <person name="Gross S."/>
            <person name="Mandapat C."/>
            <person name="Jackson L."/>
            <person name="Mathew T."/>
            <person name="Pu L."/>
            <person name="Thornton R."/>
            <person name="Saada N."/>
            <person name="Wilczek-Boney K.B."/>
            <person name="Lee S."/>
            <person name="Kovar C."/>
            <person name="Wu Y."/>
            <person name="Scherer S.E."/>
            <person name="Worley K.C."/>
            <person name="Muzny D.M."/>
            <person name="Gibbs R."/>
        </authorList>
    </citation>
    <scope>NUCLEOTIDE SEQUENCE</scope>
    <source>
        <strain evidence="19">Brora</strain>
    </source>
</reference>
<evidence type="ECO:0000256" key="16">
    <source>
        <dbReference type="SAM" id="MobiDB-lite"/>
    </source>
</evidence>
<keyword evidence="14" id="KW-0539">Nucleus</keyword>
<dbReference type="Proteomes" id="UP000014500">
    <property type="component" value="Unassembled WGS sequence"/>
</dbReference>
<feature type="domain" description="C2H2-type" evidence="17">
    <location>
        <begin position="197"/>
        <end position="224"/>
    </location>
</feature>
<keyword evidence="3" id="KW-0217">Developmental protein</keyword>
<dbReference type="SUPFAM" id="SSF57667">
    <property type="entry name" value="beta-beta-alpha zinc fingers"/>
    <property type="match status" value="3"/>
</dbReference>
<dbReference type="FunFam" id="3.30.160.60:FF:000164">
    <property type="entry name" value="Fez family zinc finger protein 2"/>
    <property type="match status" value="1"/>
</dbReference>
<feature type="domain" description="C2H2-type" evidence="17">
    <location>
        <begin position="309"/>
        <end position="336"/>
    </location>
</feature>
<feature type="region of interest" description="Disordered" evidence="16">
    <location>
        <begin position="364"/>
        <end position="385"/>
    </location>
</feature>
<dbReference type="PANTHER" id="PTHR24394">
    <property type="entry name" value="ZINC FINGER PROTEIN"/>
    <property type="match status" value="1"/>
</dbReference>
<evidence type="ECO:0000256" key="5">
    <source>
        <dbReference type="ARBA" id="ARBA00022723"/>
    </source>
</evidence>
<dbReference type="EMBL" id="JH432127">
    <property type="status" value="NOT_ANNOTATED_CDS"/>
    <property type="molecule type" value="Genomic_DNA"/>
</dbReference>
<dbReference type="OMA" id="HRTSTNP"/>
<evidence type="ECO:0000256" key="12">
    <source>
        <dbReference type="ARBA" id="ARBA00023125"/>
    </source>
</evidence>
<proteinExistence type="inferred from homology"/>
<feature type="domain" description="C2H2-type" evidence="17">
    <location>
        <begin position="253"/>
        <end position="280"/>
    </location>
</feature>
<keyword evidence="11" id="KW-0805">Transcription regulation</keyword>
<evidence type="ECO:0000256" key="1">
    <source>
        <dbReference type="ARBA" id="ARBA00004123"/>
    </source>
</evidence>
<keyword evidence="5" id="KW-0479">Metal-binding</keyword>
<dbReference type="GO" id="GO:0003677">
    <property type="term" value="F:DNA binding"/>
    <property type="evidence" value="ECO:0007669"/>
    <property type="project" value="UniProtKB-KW"/>
</dbReference>
<dbReference type="InterPro" id="IPR013087">
    <property type="entry name" value="Znf_C2H2_type"/>
</dbReference>
<comment type="similarity">
    <text evidence="2">Belongs to the krueppel C2H2-type zinc-finger protein family.</text>
</comment>
<evidence type="ECO:0000256" key="13">
    <source>
        <dbReference type="ARBA" id="ARBA00023163"/>
    </source>
</evidence>
<reference evidence="18" key="2">
    <citation type="submission" date="2015-02" db="UniProtKB">
        <authorList>
            <consortium name="EnsemblMetazoa"/>
        </authorList>
    </citation>
    <scope>IDENTIFICATION</scope>
</reference>
<dbReference type="GO" id="GO:0000981">
    <property type="term" value="F:DNA-binding transcription factor activity, RNA polymerase II-specific"/>
    <property type="evidence" value="ECO:0007669"/>
    <property type="project" value="TreeGrafter"/>
</dbReference>
<feature type="domain" description="C2H2-type" evidence="17">
    <location>
        <begin position="225"/>
        <end position="252"/>
    </location>
</feature>
<dbReference type="FunFam" id="3.30.160.60:FF:000227">
    <property type="entry name" value="fez family zinc finger protein 1"/>
    <property type="match status" value="1"/>
</dbReference>
<feature type="domain" description="C2H2-type" evidence="17">
    <location>
        <begin position="281"/>
        <end position="308"/>
    </location>
</feature>
<dbReference type="InterPro" id="IPR036236">
    <property type="entry name" value="Znf_C2H2_sf"/>
</dbReference>
<feature type="compositionally biased region" description="Polar residues" evidence="16">
    <location>
        <begin position="176"/>
        <end position="188"/>
    </location>
</feature>
<keyword evidence="4" id="KW-0678">Repressor</keyword>
<dbReference type="SMART" id="SM00355">
    <property type="entry name" value="ZnF_C2H2"/>
    <property type="match status" value="6"/>
</dbReference>
<keyword evidence="8" id="KW-0221">Differentiation</keyword>
<comment type="subcellular location">
    <subcellularLocation>
        <location evidence="1">Nucleus</location>
    </subcellularLocation>
</comment>
<evidence type="ECO:0000256" key="9">
    <source>
        <dbReference type="ARBA" id="ARBA00022833"/>
    </source>
</evidence>
<evidence type="ECO:0000256" key="11">
    <source>
        <dbReference type="ARBA" id="ARBA00023015"/>
    </source>
</evidence>
<keyword evidence="12" id="KW-0238">DNA-binding</keyword>
<dbReference type="Gene3D" id="3.30.160.60">
    <property type="entry name" value="Classic Zinc Finger"/>
    <property type="match status" value="6"/>
</dbReference>
<evidence type="ECO:0000256" key="3">
    <source>
        <dbReference type="ARBA" id="ARBA00022473"/>
    </source>
</evidence>
<feature type="region of interest" description="Disordered" evidence="16">
    <location>
        <begin position="141"/>
        <end position="188"/>
    </location>
</feature>
<dbReference type="FunFam" id="3.30.160.60:FF:000103">
    <property type="entry name" value="FEZ family zinc finger 1"/>
    <property type="match status" value="1"/>
</dbReference>
<evidence type="ECO:0000256" key="10">
    <source>
        <dbReference type="ARBA" id="ARBA00022902"/>
    </source>
</evidence>
<keyword evidence="7 15" id="KW-0863">Zinc-finger</keyword>
<feature type="region of interest" description="Disordered" evidence="16">
    <location>
        <begin position="401"/>
        <end position="421"/>
    </location>
</feature>
<feature type="domain" description="C2H2-type" evidence="17">
    <location>
        <begin position="337"/>
        <end position="365"/>
    </location>
</feature>
<evidence type="ECO:0000256" key="4">
    <source>
        <dbReference type="ARBA" id="ARBA00022491"/>
    </source>
</evidence>
<dbReference type="EnsemblMetazoa" id="SMAR013549-RA">
    <property type="protein sequence ID" value="SMAR013549-PA"/>
    <property type="gene ID" value="SMAR013549"/>
</dbReference>
<accession>T1JI68</accession>
<dbReference type="HOGENOM" id="CLU_022346_0_0_1"/>
<dbReference type="FunFam" id="3.30.160.60:FF:000251">
    <property type="entry name" value="FEZ family zinc finger 2"/>
    <property type="match status" value="1"/>
</dbReference>
<protein>
    <recommendedName>
        <fullName evidence="17">C2H2-type domain-containing protein</fullName>
    </recommendedName>
</protein>
<dbReference type="FunFam" id="3.30.160.60:FF:000194">
    <property type="entry name" value="Fez family zinc finger protein 2"/>
    <property type="match status" value="1"/>
</dbReference>
<keyword evidence="10" id="KW-0524">Neurogenesis</keyword>
<keyword evidence="19" id="KW-1185">Reference proteome</keyword>
<dbReference type="eggNOG" id="KOG1721">
    <property type="taxonomic scope" value="Eukaryota"/>
</dbReference>
<evidence type="ECO:0000256" key="6">
    <source>
        <dbReference type="ARBA" id="ARBA00022737"/>
    </source>
</evidence>
<evidence type="ECO:0000256" key="8">
    <source>
        <dbReference type="ARBA" id="ARBA00022782"/>
    </source>
</evidence>
<sequence length="440" mass="48729">MHRTSTNPEKTSPPTSTTSGTSGAPNSLAFSIARIMAPSPISRPHPSRICPVIPPVVSPLLGLHVPAVYSTEESGFQLYTQCRPDDLLRHYPLFYLPVTPNLGHRVPATATLQPGSAFNRVNEHLIFPTTTTRVIPLEKSETVSEFPSSNAPRKQQASLSPLTIQENKRFGGTSSGSGRNANKRPTTSTCVNKQKTFSCSECGKIFNAHYNLTRHMPVHTGARPFVCKVCGKGFRQASTLCRHKIIHTAEKPHKCVTCGKAFNRSSTLNTHMRIHAGYKPFVCEFCGKGFHQKGNYKNHKLTHSGEKAFKCQVCNKAFHQVYNLTFHMHTHNEKKPFTCKLCGKGFCRNFDLKKHMRKLHDAHHGIPASSSTATAAGSSRGEATPTSRLVNSYLASGGSESGNGLLHHHHHHHHHHHKISPVLRMPHSYVEYCYGMTIMT</sequence>
<feature type="compositionally biased region" description="Basic residues" evidence="16">
    <location>
        <begin position="406"/>
        <end position="419"/>
    </location>
</feature>
<evidence type="ECO:0000256" key="7">
    <source>
        <dbReference type="ARBA" id="ARBA00022771"/>
    </source>
</evidence>
<keyword evidence="6" id="KW-0677">Repeat</keyword>
<keyword evidence="13" id="KW-0804">Transcription</keyword>
<organism evidence="18 19">
    <name type="scientific">Strigamia maritima</name>
    <name type="common">European centipede</name>
    <name type="synonym">Geophilus maritimus</name>
    <dbReference type="NCBI Taxonomy" id="126957"/>
    <lineage>
        <taxon>Eukaryota</taxon>
        <taxon>Metazoa</taxon>
        <taxon>Ecdysozoa</taxon>
        <taxon>Arthropoda</taxon>
        <taxon>Myriapoda</taxon>
        <taxon>Chilopoda</taxon>
        <taxon>Pleurostigmophora</taxon>
        <taxon>Geophilomorpha</taxon>
        <taxon>Linotaeniidae</taxon>
        <taxon>Strigamia</taxon>
    </lineage>
</organism>
<dbReference type="GO" id="GO:0007399">
    <property type="term" value="P:nervous system development"/>
    <property type="evidence" value="ECO:0007669"/>
    <property type="project" value="UniProtKB-KW"/>
</dbReference>
<dbReference type="AlphaFoldDB" id="T1JI68"/>
<dbReference type="PROSITE" id="PS00028">
    <property type="entry name" value="ZINC_FINGER_C2H2_1"/>
    <property type="match status" value="6"/>
</dbReference>
<dbReference type="GO" id="GO:0008270">
    <property type="term" value="F:zinc ion binding"/>
    <property type="evidence" value="ECO:0007669"/>
    <property type="project" value="UniProtKB-KW"/>
</dbReference>
<evidence type="ECO:0000256" key="15">
    <source>
        <dbReference type="PROSITE-ProRule" id="PRU00042"/>
    </source>
</evidence>
<dbReference type="PhylomeDB" id="T1JI68"/>
<dbReference type="GO" id="GO:0030154">
    <property type="term" value="P:cell differentiation"/>
    <property type="evidence" value="ECO:0007669"/>
    <property type="project" value="UniProtKB-KW"/>
</dbReference>
<evidence type="ECO:0000256" key="2">
    <source>
        <dbReference type="ARBA" id="ARBA00006991"/>
    </source>
</evidence>
<keyword evidence="9" id="KW-0862">Zinc</keyword>
<dbReference type="GO" id="GO:0005634">
    <property type="term" value="C:nucleus"/>
    <property type="evidence" value="ECO:0007669"/>
    <property type="project" value="UniProtKB-SubCell"/>
</dbReference>
<dbReference type="Pfam" id="PF00096">
    <property type="entry name" value="zf-C2H2"/>
    <property type="match status" value="5"/>
</dbReference>
<dbReference type="STRING" id="126957.T1JI68"/>
<feature type="compositionally biased region" description="Low complexity" evidence="16">
    <location>
        <begin position="368"/>
        <end position="384"/>
    </location>
</feature>
<dbReference type="PANTHER" id="PTHR24394:SF29">
    <property type="entry name" value="MYONEURIN"/>
    <property type="match status" value="1"/>
</dbReference>
<evidence type="ECO:0000259" key="17">
    <source>
        <dbReference type="PROSITE" id="PS50157"/>
    </source>
</evidence>
<name>T1JI68_STRMM</name>
<evidence type="ECO:0000256" key="14">
    <source>
        <dbReference type="ARBA" id="ARBA00023242"/>
    </source>
</evidence>
<dbReference type="PROSITE" id="PS50157">
    <property type="entry name" value="ZINC_FINGER_C2H2_2"/>
    <property type="match status" value="6"/>
</dbReference>
<feature type="region of interest" description="Disordered" evidence="16">
    <location>
        <begin position="1"/>
        <end position="25"/>
    </location>
</feature>
<evidence type="ECO:0000313" key="19">
    <source>
        <dbReference type="Proteomes" id="UP000014500"/>
    </source>
</evidence>
<evidence type="ECO:0000313" key="18">
    <source>
        <dbReference type="EnsemblMetazoa" id="SMAR013549-PA"/>
    </source>
</evidence>